<dbReference type="InterPro" id="IPR003594">
    <property type="entry name" value="HATPase_dom"/>
</dbReference>
<dbReference type="Gene3D" id="1.10.287.130">
    <property type="match status" value="1"/>
</dbReference>
<evidence type="ECO:0000313" key="18">
    <source>
        <dbReference type="EMBL" id="SIQ94066.1"/>
    </source>
</evidence>
<feature type="domain" description="HAMP" evidence="17">
    <location>
        <begin position="183"/>
        <end position="235"/>
    </location>
</feature>
<dbReference type="InterPro" id="IPR036097">
    <property type="entry name" value="HisK_dim/P_sf"/>
</dbReference>
<keyword evidence="12 15" id="KW-1133">Transmembrane helix</keyword>
<name>A0A1N6WVP3_9RHOO</name>
<dbReference type="EMBL" id="FTMD01000008">
    <property type="protein sequence ID" value="SIQ94066.1"/>
    <property type="molecule type" value="Genomic_DNA"/>
</dbReference>
<evidence type="ECO:0000256" key="7">
    <source>
        <dbReference type="ARBA" id="ARBA00022679"/>
    </source>
</evidence>
<dbReference type="InterPro" id="IPR003661">
    <property type="entry name" value="HisK_dim/P_dom"/>
</dbReference>
<dbReference type="CDD" id="cd00082">
    <property type="entry name" value="HisKA"/>
    <property type="match status" value="1"/>
</dbReference>
<proteinExistence type="predicted"/>
<dbReference type="SUPFAM" id="SSF47384">
    <property type="entry name" value="Homodimeric domain of signal transducing histidine kinase"/>
    <property type="match status" value="1"/>
</dbReference>
<keyword evidence="14 15" id="KW-0472">Membrane</keyword>
<dbReference type="InterPro" id="IPR003660">
    <property type="entry name" value="HAMP_dom"/>
</dbReference>
<dbReference type="Pfam" id="PF02518">
    <property type="entry name" value="HATPase_c"/>
    <property type="match status" value="1"/>
</dbReference>
<dbReference type="InterPro" id="IPR050980">
    <property type="entry name" value="2C_sensor_his_kinase"/>
</dbReference>
<dbReference type="GO" id="GO:0005524">
    <property type="term" value="F:ATP binding"/>
    <property type="evidence" value="ECO:0007669"/>
    <property type="project" value="UniProtKB-KW"/>
</dbReference>
<keyword evidence="8 15" id="KW-0812">Transmembrane</keyword>
<keyword evidence="6" id="KW-0597">Phosphoprotein</keyword>
<protein>
    <recommendedName>
        <fullName evidence="3">histidine kinase</fullName>
        <ecNumber evidence="3">2.7.13.3</ecNumber>
    </recommendedName>
</protein>
<dbReference type="EC" id="2.7.13.3" evidence="3"/>
<feature type="domain" description="Histidine kinase" evidence="16">
    <location>
        <begin position="243"/>
        <end position="442"/>
    </location>
</feature>
<keyword evidence="19" id="KW-1185">Reference proteome</keyword>
<dbReference type="Pfam" id="PF00672">
    <property type="entry name" value="HAMP"/>
    <property type="match status" value="1"/>
</dbReference>
<dbReference type="Proteomes" id="UP000186819">
    <property type="component" value="Unassembled WGS sequence"/>
</dbReference>
<keyword evidence="5" id="KW-0997">Cell inner membrane</keyword>
<evidence type="ECO:0000256" key="14">
    <source>
        <dbReference type="ARBA" id="ARBA00023136"/>
    </source>
</evidence>
<comment type="subcellular location">
    <subcellularLocation>
        <location evidence="2">Cell inner membrane</location>
        <topology evidence="2">Multi-pass membrane protein</topology>
    </subcellularLocation>
</comment>
<feature type="transmembrane region" description="Helical" evidence="15">
    <location>
        <begin position="163"/>
        <end position="182"/>
    </location>
</feature>
<dbReference type="OrthoDB" id="9804645at2"/>
<evidence type="ECO:0000256" key="3">
    <source>
        <dbReference type="ARBA" id="ARBA00012438"/>
    </source>
</evidence>
<dbReference type="GO" id="GO:0000155">
    <property type="term" value="F:phosphorelay sensor kinase activity"/>
    <property type="evidence" value="ECO:0007669"/>
    <property type="project" value="InterPro"/>
</dbReference>
<keyword evidence="10 18" id="KW-0418">Kinase</keyword>
<accession>A0A1N6WVP3</accession>
<dbReference type="SMART" id="SM00304">
    <property type="entry name" value="HAMP"/>
    <property type="match status" value="1"/>
</dbReference>
<evidence type="ECO:0000259" key="16">
    <source>
        <dbReference type="PROSITE" id="PS50109"/>
    </source>
</evidence>
<keyword evidence="7" id="KW-0808">Transferase</keyword>
<dbReference type="InterPro" id="IPR005467">
    <property type="entry name" value="His_kinase_dom"/>
</dbReference>
<comment type="catalytic activity">
    <reaction evidence="1">
        <text>ATP + protein L-histidine = ADP + protein N-phospho-L-histidine.</text>
        <dbReference type="EC" id="2.7.13.3"/>
    </reaction>
</comment>
<dbReference type="GO" id="GO:0005886">
    <property type="term" value="C:plasma membrane"/>
    <property type="evidence" value="ECO:0007669"/>
    <property type="project" value="UniProtKB-SubCell"/>
</dbReference>
<keyword evidence="4" id="KW-1003">Cell membrane</keyword>
<dbReference type="PROSITE" id="PS50885">
    <property type="entry name" value="HAMP"/>
    <property type="match status" value="1"/>
</dbReference>
<evidence type="ECO:0000256" key="2">
    <source>
        <dbReference type="ARBA" id="ARBA00004429"/>
    </source>
</evidence>
<evidence type="ECO:0000256" key="1">
    <source>
        <dbReference type="ARBA" id="ARBA00000085"/>
    </source>
</evidence>
<dbReference type="PROSITE" id="PS50109">
    <property type="entry name" value="HIS_KIN"/>
    <property type="match status" value="1"/>
</dbReference>
<dbReference type="InterPro" id="IPR004358">
    <property type="entry name" value="Sig_transdc_His_kin-like_C"/>
</dbReference>
<evidence type="ECO:0000259" key="17">
    <source>
        <dbReference type="PROSITE" id="PS50885"/>
    </source>
</evidence>
<evidence type="ECO:0000256" key="10">
    <source>
        <dbReference type="ARBA" id="ARBA00022777"/>
    </source>
</evidence>
<keyword evidence="13" id="KW-0902">Two-component regulatory system</keyword>
<evidence type="ECO:0000313" key="19">
    <source>
        <dbReference type="Proteomes" id="UP000186819"/>
    </source>
</evidence>
<evidence type="ECO:0000256" key="8">
    <source>
        <dbReference type="ARBA" id="ARBA00022692"/>
    </source>
</evidence>
<dbReference type="STRING" id="34027.SAMN05421829_10890"/>
<evidence type="ECO:0000256" key="6">
    <source>
        <dbReference type="ARBA" id="ARBA00022553"/>
    </source>
</evidence>
<organism evidence="18 19">
    <name type="scientific">Aromatoleum tolulyticum</name>
    <dbReference type="NCBI Taxonomy" id="34027"/>
    <lineage>
        <taxon>Bacteria</taxon>
        <taxon>Pseudomonadati</taxon>
        <taxon>Pseudomonadota</taxon>
        <taxon>Betaproteobacteria</taxon>
        <taxon>Rhodocyclales</taxon>
        <taxon>Rhodocyclaceae</taxon>
        <taxon>Aromatoleum</taxon>
    </lineage>
</organism>
<feature type="transmembrane region" description="Helical" evidence="15">
    <location>
        <begin position="12"/>
        <end position="33"/>
    </location>
</feature>
<evidence type="ECO:0000256" key="13">
    <source>
        <dbReference type="ARBA" id="ARBA00023012"/>
    </source>
</evidence>
<keyword evidence="9" id="KW-0547">Nucleotide-binding</keyword>
<evidence type="ECO:0000256" key="15">
    <source>
        <dbReference type="SAM" id="Phobius"/>
    </source>
</evidence>
<dbReference type="RefSeq" id="WP_076602591.1">
    <property type="nucleotide sequence ID" value="NZ_FTMD01000008.1"/>
</dbReference>
<dbReference type="PRINTS" id="PR00344">
    <property type="entry name" value="BCTRLSENSOR"/>
</dbReference>
<dbReference type="PANTHER" id="PTHR44936:SF5">
    <property type="entry name" value="SENSOR HISTIDINE KINASE ENVZ"/>
    <property type="match status" value="1"/>
</dbReference>
<keyword evidence="11" id="KW-0067">ATP-binding</keyword>
<dbReference type="CDD" id="cd00075">
    <property type="entry name" value="HATPase"/>
    <property type="match status" value="1"/>
</dbReference>
<evidence type="ECO:0000256" key="9">
    <source>
        <dbReference type="ARBA" id="ARBA00022741"/>
    </source>
</evidence>
<gene>
    <name evidence="18" type="ORF">SAMN05421829_10890</name>
</gene>
<dbReference type="Pfam" id="PF00512">
    <property type="entry name" value="HisKA"/>
    <property type="match status" value="1"/>
</dbReference>
<evidence type="ECO:0000256" key="11">
    <source>
        <dbReference type="ARBA" id="ARBA00022840"/>
    </source>
</evidence>
<dbReference type="SMART" id="SM00387">
    <property type="entry name" value="HATPase_c"/>
    <property type="match status" value="1"/>
</dbReference>
<evidence type="ECO:0000256" key="4">
    <source>
        <dbReference type="ARBA" id="ARBA00022475"/>
    </source>
</evidence>
<evidence type="ECO:0000256" key="12">
    <source>
        <dbReference type="ARBA" id="ARBA00022989"/>
    </source>
</evidence>
<dbReference type="PANTHER" id="PTHR44936">
    <property type="entry name" value="SENSOR PROTEIN CREC"/>
    <property type="match status" value="1"/>
</dbReference>
<dbReference type="InterPro" id="IPR036890">
    <property type="entry name" value="HATPase_C_sf"/>
</dbReference>
<dbReference type="Gene3D" id="3.30.565.10">
    <property type="entry name" value="Histidine kinase-like ATPase, C-terminal domain"/>
    <property type="match status" value="1"/>
</dbReference>
<dbReference type="SUPFAM" id="SSF55874">
    <property type="entry name" value="ATPase domain of HSP90 chaperone/DNA topoisomerase II/histidine kinase"/>
    <property type="match status" value="1"/>
</dbReference>
<evidence type="ECO:0000256" key="5">
    <source>
        <dbReference type="ARBA" id="ARBA00022519"/>
    </source>
</evidence>
<dbReference type="AlphaFoldDB" id="A0A1N6WVP3"/>
<reference evidence="19" key="1">
    <citation type="submission" date="2017-01" db="EMBL/GenBank/DDBJ databases">
        <authorList>
            <person name="Varghese N."/>
            <person name="Submissions S."/>
        </authorList>
    </citation>
    <scope>NUCLEOTIDE SEQUENCE [LARGE SCALE GENOMIC DNA]</scope>
    <source>
        <strain evidence="19">ATCC 51758</strain>
    </source>
</reference>
<dbReference type="SMART" id="SM00388">
    <property type="entry name" value="HisKA"/>
    <property type="match status" value="1"/>
</dbReference>
<sequence length="450" mass="49064">MKTRWTRTLFARLMLIWLGGMVVVLAVSLALFLSERDRYAREVLFEGVAREIAAAVDVLEHLPAGQREEWIDAVGRRRLRFALVPPPPDAAASTASAPLAAAIREALPDRSVEVLVRTRPDEEHPHRAQFFVALSLRDDTPLLIRMPGPMFGMRPPPLPPGSLVTSLLALLVGVTLLTWFAVRIATRPITRLAAAADALGEDPNRPPLATDGPAEAAQAAHAFNRMQQRILQHVDERTRILAAISHDLQTPITRLRLRAELIDDETLRAKFQSDLDAMQALAKEGLDYARSLDASAPKQAIDLNALVAALRDDAQDMGWDVEIEGDPVPPCRGQVGGLRRALWNLIENGHKFGGCVRIALRTLPAVCELHIRDDGPGLQPEELDKVFEPFYRVESSRNRETGGTGLGLAIARNLLRAQGGEVRLVNRPEGGLEAVVTLARSAAGSGTTAA</sequence>